<feature type="transmembrane region" description="Helical" evidence="7">
    <location>
        <begin position="116"/>
        <end position="139"/>
    </location>
</feature>
<reference evidence="9 10" key="1">
    <citation type="journal article" date="2020" name="Nat. Commun.">
        <title>Genome of Tripterygium wilfordii and identification of cytochrome P450 involved in triptolide biosynthesis.</title>
        <authorList>
            <person name="Tu L."/>
            <person name="Su P."/>
            <person name="Zhang Z."/>
            <person name="Gao L."/>
            <person name="Wang J."/>
            <person name="Hu T."/>
            <person name="Zhou J."/>
            <person name="Zhang Y."/>
            <person name="Zhao Y."/>
            <person name="Liu Y."/>
            <person name="Song Y."/>
            <person name="Tong Y."/>
            <person name="Lu Y."/>
            <person name="Yang J."/>
            <person name="Xu C."/>
            <person name="Jia M."/>
            <person name="Peters R.J."/>
            <person name="Huang L."/>
            <person name="Gao W."/>
        </authorList>
    </citation>
    <scope>NUCLEOTIDE SEQUENCE [LARGE SCALE GENOMIC DNA]</scope>
    <source>
        <strain evidence="10">cv. XIE 37</strain>
        <tissue evidence="9">Leaf</tissue>
    </source>
</reference>
<evidence type="ECO:0000256" key="2">
    <source>
        <dbReference type="ARBA" id="ARBA00006213"/>
    </source>
</evidence>
<evidence type="ECO:0000256" key="6">
    <source>
        <dbReference type="ARBA" id="ARBA00023136"/>
    </source>
</evidence>
<dbReference type="InterPro" id="IPR037185">
    <property type="entry name" value="EmrE-like"/>
</dbReference>
<sequence>MEPLLEPGERIEEEMSSPRPSDPFLYRTLHFKSTTAFEEYRRMPISHQILLVLSTLATLVAFPASSLLSRVYYSNGGTSKWVISLVAVCGWPLTALILLPMYVFRGITPTPLNSKLTLSYIALGFLTAADGLMFAYAYAYLPASTAVLVATSSLVFSALFGHLIVKNKLNAATINSIVIITAGVTIIVLDSDSDRYGNVIQTQSQYVMGFILDVVGSALHGLILALSELVFVKLLGRRSVHVVLENHIMVSSIAFVFTSIGFIISKDFQWVASEAKSFKGGEAAYVLVLIWAALSLQLGVLGCTAVLYLTSTVLAGILNAVRVPVTSIAAVVLLHDPMSGLKILSLMLTFWGFGSYLYGNSSKV</sequence>
<dbReference type="GO" id="GO:0015211">
    <property type="term" value="F:purine nucleoside transmembrane transporter activity"/>
    <property type="evidence" value="ECO:0007669"/>
    <property type="project" value="UniProtKB-UniRule"/>
</dbReference>
<feature type="transmembrane region" description="Helical" evidence="7">
    <location>
        <begin position="81"/>
        <end position="104"/>
    </location>
</feature>
<evidence type="ECO:0000256" key="7">
    <source>
        <dbReference type="RuleBase" id="RU368015"/>
    </source>
</evidence>
<feature type="transmembrane region" description="Helical" evidence="7">
    <location>
        <begin position="284"/>
        <end position="309"/>
    </location>
</feature>
<comment type="subcellular location">
    <subcellularLocation>
        <location evidence="1 7">Membrane</location>
        <topology evidence="1 7">Multi-pass membrane protein</topology>
    </subcellularLocation>
</comment>
<dbReference type="GO" id="GO:0005345">
    <property type="term" value="F:purine nucleobase transmembrane transporter activity"/>
    <property type="evidence" value="ECO:0007669"/>
    <property type="project" value="UniProtKB-UniRule"/>
</dbReference>
<evidence type="ECO:0000256" key="8">
    <source>
        <dbReference type="SAM" id="MobiDB-lite"/>
    </source>
</evidence>
<protein>
    <recommendedName>
        <fullName evidence="7">Probable purine permease</fullName>
    </recommendedName>
</protein>
<comment type="similarity">
    <text evidence="2 7">Belongs to the purine permeases (TC 2.A.7.14) family.</text>
</comment>
<feature type="transmembrane region" description="Helical" evidence="7">
    <location>
        <begin position="316"/>
        <end position="334"/>
    </location>
</feature>
<comment type="caution">
    <text evidence="9">The sequence shown here is derived from an EMBL/GenBank/DDBJ whole genome shotgun (WGS) entry which is preliminary data.</text>
</comment>
<gene>
    <name evidence="9" type="ORF">HS088_TW04G01486</name>
</gene>
<evidence type="ECO:0000256" key="5">
    <source>
        <dbReference type="ARBA" id="ARBA00022989"/>
    </source>
</evidence>
<evidence type="ECO:0000256" key="1">
    <source>
        <dbReference type="ARBA" id="ARBA00004141"/>
    </source>
</evidence>
<accession>A0A7J7DT78</accession>
<dbReference type="InParanoid" id="A0A7J7DT78"/>
<organism evidence="9 10">
    <name type="scientific">Tripterygium wilfordii</name>
    <name type="common">Thunder God vine</name>
    <dbReference type="NCBI Taxonomy" id="458696"/>
    <lineage>
        <taxon>Eukaryota</taxon>
        <taxon>Viridiplantae</taxon>
        <taxon>Streptophyta</taxon>
        <taxon>Embryophyta</taxon>
        <taxon>Tracheophyta</taxon>
        <taxon>Spermatophyta</taxon>
        <taxon>Magnoliopsida</taxon>
        <taxon>eudicotyledons</taxon>
        <taxon>Gunneridae</taxon>
        <taxon>Pentapetalae</taxon>
        <taxon>rosids</taxon>
        <taxon>fabids</taxon>
        <taxon>Celastrales</taxon>
        <taxon>Celastraceae</taxon>
        <taxon>Tripterygium</taxon>
    </lineage>
</organism>
<dbReference type="OrthoDB" id="1912676at2759"/>
<evidence type="ECO:0000256" key="4">
    <source>
        <dbReference type="ARBA" id="ARBA00022692"/>
    </source>
</evidence>
<dbReference type="SUPFAM" id="SSF103481">
    <property type="entry name" value="Multidrug resistance efflux transporter EmrE"/>
    <property type="match status" value="1"/>
</dbReference>
<keyword evidence="4 7" id="KW-0812">Transmembrane</keyword>
<evidence type="ECO:0000256" key="3">
    <source>
        <dbReference type="ARBA" id="ARBA00022448"/>
    </source>
</evidence>
<dbReference type="FunCoup" id="A0A7J7DT78">
    <property type="interactions" value="21"/>
</dbReference>
<dbReference type="PANTHER" id="PTHR31376:SF10">
    <property type="entry name" value="PURINE PERMEASE 5-RELATED"/>
    <property type="match status" value="1"/>
</dbReference>
<dbReference type="GO" id="GO:0016020">
    <property type="term" value="C:membrane"/>
    <property type="evidence" value="ECO:0007669"/>
    <property type="project" value="UniProtKB-SubCell"/>
</dbReference>
<dbReference type="AlphaFoldDB" id="A0A7J7DT78"/>
<keyword evidence="10" id="KW-1185">Reference proteome</keyword>
<dbReference type="PANTHER" id="PTHR31376">
    <property type="entry name" value="OS09G0467300 PROTEIN-RELATED"/>
    <property type="match status" value="1"/>
</dbReference>
<dbReference type="Proteomes" id="UP000593562">
    <property type="component" value="Unassembled WGS sequence"/>
</dbReference>
<dbReference type="InterPro" id="IPR030182">
    <property type="entry name" value="PUP_plant"/>
</dbReference>
<feature type="transmembrane region" description="Helical" evidence="7">
    <location>
        <begin position="209"/>
        <end position="231"/>
    </location>
</feature>
<dbReference type="EMBL" id="JAAARO010000004">
    <property type="protein sequence ID" value="KAF5749517.1"/>
    <property type="molecule type" value="Genomic_DNA"/>
</dbReference>
<evidence type="ECO:0000313" key="9">
    <source>
        <dbReference type="EMBL" id="KAF5749517.1"/>
    </source>
</evidence>
<feature type="transmembrane region" description="Helical" evidence="7">
    <location>
        <begin position="243"/>
        <end position="264"/>
    </location>
</feature>
<name>A0A7J7DT78_TRIWF</name>
<keyword evidence="3 7" id="KW-0813">Transport</keyword>
<feature type="transmembrane region" description="Helical" evidence="7">
    <location>
        <begin position="49"/>
        <end position="69"/>
    </location>
</feature>
<dbReference type="Pfam" id="PF16913">
    <property type="entry name" value="PUNUT"/>
    <property type="match status" value="1"/>
</dbReference>
<proteinExistence type="inferred from homology"/>
<feature type="transmembrane region" description="Helical" evidence="7">
    <location>
        <begin position="145"/>
        <end position="165"/>
    </location>
</feature>
<feature type="transmembrane region" description="Helical" evidence="7">
    <location>
        <begin position="172"/>
        <end position="189"/>
    </location>
</feature>
<evidence type="ECO:0000313" key="10">
    <source>
        <dbReference type="Proteomes" id="UP000593562"/>
    </source>
</evidence>
<feature type="region of interest" description="Disordered" evidence="8">
    <location>
        <begin position="1"/>
        <end position="20"/>
    </location>
</feature>
<keyword evidence="5 7" id="KW-1133">Transmembrane helix</keyword>
<feature type="transmembrane region" description="Helical" evidence="7">
    <location>
        <begin position="340"/>
        <end position="359"/>
    </location>
</feature>
<keyword evidence="6 7" id="KW-0472">Membrane</keyword>